<dbReference type="PROSITE" id="PS50975">
    <property type="entry name" value="ATP_GRASP"/>
    <property type="match status" value="1"/>
</dbReference>
<dbReference type="EMBL" id="JAAAMG010000011">
    <property type="protein sequence ID" value="NDW05666.1"/>
    <property type="molecule type" value="Genomic_DNA"/>
</dbReference>
<dbReference type="PANTHER" id="PTHR48095">
    <property type="entry name" value="PYRUVATE CARBOXYLASE SUBUNIT A"/>
    <property type="match status" value="1"/>
</dbReference>
<dbReference type="Proteomes" id="UP000469011">
    <property type="component" value="Unassembled WGS sequence"/>
</dbReference>
<comment type="function">
    <text evidence="1">This protein is a component of the acetyl coenzyme A carboxylase complex; first, biotin carboxylase catalyzes the carboxylation of the carrier protein and then the transcarboxylase transfers the carboxyl group to form malonyl-CoA.</text>
</comment>
<dbReference type="Pfam" id="PF02785">
    <property type="entry name" value="Biotin_carb_C"/>
    <property type="match status" value="1"/>
</dbReference>
<dbReference type="SUPFAM" id="SSF51246">
    <property type="entry name" value="Rudiment single hybrid motif"/>
    <property type="match status" value="1"/>
</dbReference>
<dbReference type="InterPro" id="IPR051602">
    <property type="entry name" value="ACC_Biotin_Carboxylase"/>
</dbReference>
<evidence type="ECO:0000256" key="3">
    <source>
        <dbReference type="ARBA" id="ARBA00022598"/>
    </source>
</evidence>
<dbReference type="GO" id="GO:0004075">
    <property type="term" value="F:biotin carboxylase activity"/>
    <property type="evidence" value="ECO:0007669"/>
    <property type="project" value="UniProtKB-EC"/>
</dbReference>
<evidence type="ECO:0000256" key="6">
    <source>
        <dbReference type="ARBA" id="ARBA00048600"/>
    </source>
</evidence>
<sequence>MAMQKIFVANRGEIAVRILRAAKELGIATVQAVSAADETMLAARLADETAKIGPPHASKSYLNGDALIAAALETGCDAVHPGYGFLSENAAFAQKVEAAGMIFVGPKPETIARMGDKAVARREAQLAGVPTVPGSDGTVKDVAEAQAAAEAVGYPVMIKAAAGGGGRGIRITENAGELAALIPQASAEAKAAFGDGGLYLERFVRRARHVEVQVLGDGERAIHLYERECSLQRRRQKVWEEAPAACLSDAQREALCMSAVKLAERVNYRGAGTLEYLFDETTGEFFFIEMNTRIQVEHPVTEMVTGIDLVAWMIRIAGGEKLGLSQKDIRLRGHAVEARINAEDPSADFRPHPGTVSGLEVPGGMGVRFDTMLYPGYQVPPFYDSLLGKLIAHAETRVAAIARMARALGELKIEGLPTTVPLHLALTRADDVRRGTFHTNWLEAWLKGHPLAAERTEAGQSEAGKESR</sequence>
<dbReference type="NCBIfam" id="NF006367">
    <property type="entry name" value="PRK08591.1"/>
    <property type="match status" value="1"/>
</dbReference>
<dbReference type="InterPro" id="IPR005482">
    <property type="entry name" value="Biotin_COase_C"/>
</dbReference>
<dbReference type="PROSITE" id="PS00866">
    <property type="entry name" value="CPSASE_1"/>
    <property type="match status" value="1"/>
</dbReference>
<dbReference type="InterPro" id="IPR011761">
    <property type="entry name" value="ATP-grasp"/>
</dbReference>
<dbReference type="InterPro" id="IPR011054">
    <property type="entry name" value="Rudment_hybrid_motif"/>
</dbReference>
<dbReference type="Pfam" id="PF02786">
    <property type="entry name" value="CPSase_L_D2"/>
    <property type="match status" value="1"/>
</dbReference>
<dbReference type="InterPro" id="IPR005481">
    <property type="entry name" value="BC-like_N"/>
</dbReference>
<dbReference type="RefSeq" id="WP_163463914.1">
    <property type="nucleotide sequence ID" value="NZ_JAAAMG010000011.1"/>
</dbReference>
<protein>
    <recommendedName>
        <fullName evidence="2">biotin carboxylase</fullName>
        <ecNumber evidence="2">6.3.4.14</ecNumber>
    </recommendedName>
</protein>
<keyword evidence="11" id="KW-1185">Reference proteome</keyword>
<evidence type="ECO:0000259" key="8">
    <source>
        <dbReference type="PROSITE" id="PS50975"/>
    </source>
</evidence>
<dbReference type="AlphaFoldDB" id="A0A6N9T6H8"/>
<keyword evidence="5 7" id="KW-0067">ATP-binding</keyword>
<organism evidence="10 11">
    <name type="scientific">Jiella pacifica</name>
    <dbReference type="NCBI Taxonomy" id="2696469"/>
    <lineage>
        <taxon>Bacteria</taxon>
        <taxon>Pseudomonadati</taxon>
        <taxon>Pseudomonadota</taxon>
        <taxon>Alphaproteobacteria</taxon>
        <taxon>Hyphomicrobiales</taxon>
        <taxon>Aurantimonadaceae</taxon>
        <taxon>Jiella</taxon>
    </lineage>
</organism>
<feature type="domain" description="Biotin carboxylation" evidence="9">
    <location>
        <begin position="2"/>
        <end position="447"/>
    </location>
</feature>
<evidence type="ECO:0000256" key="7">
    <source>
        <dbReference type="PROSITE-ProRule" id="PRU00409"/>
    </source>
</evidence>
<evidence type="ECO:0000259" key="9">
    <source>
        <dbReference type="PROSITE" id="PS50979"/>
    </source>
</evidence>
<evidence type="ECO:0000313" key="11">
    <source>
        <dbReference type="Proteomes" id="UP000469011"/>
    </source>
</evidence>
<evidence type="ECO:0000256" key="1">
    <source>
        <dbReference type="ARBA" id="ARBA00003761"/>
    </source>
</evidence>
<keyword evidence="4 7" id="KW-0547">Nucleotide-binding</keyword>
<evidence type="ECO:0000313" key="10">
    <source>
        <dbReference type="EMBL" id="NDW05666.1"/>
    </source>
</evidence>
<reference evidence="10 11" key="1">
    <citation type="submission" date="2020-01" db="EMBL/GenBank/DDBJ databases">
        <title>Jiella pacifica sp. nov.</title>
        <authorList>
            <person name="Xue Z."/>
            <person name="Zhu S."/>
            <person name="Chen J."/>
            <person name="Yang J."/>
        </authorList>
    </citation>
    <scope>NUCLEOTIDE SEQUENCE [LARGE SCALE GENOMIC DNA]</scope>
    <source>
        <strain evidence="10 11">40Bstr34</strain>
    </source>
</reference>
<dbReference type="Gene3D" id="3.30.470.20">
    <property type="entry name" value="ATP-grasp fold, B domain"/>
    <property type="match status" value="1"/>
</dbReference>
<evidence type="ECO:0000256" key="2">
    <source>
        <dbReference type="ARBA" id="ARBA00013263"/>
    </source>
</evidence>
<comment type="catalytic activity">
    <reaction evidence="6">
        <text>N(6)-biotinyl-L-lysyl-[protein] + hydrogencarbonate + ATP = N(6)-carboxybiotinyl-L-lysyl-[protein] + ADP + phosphate + H(+)</text>
        <dbReference type="Rhea" id="RHEA:13501"/>
        <dbReference type="Rhea" id="RHEA-COMP:10505"/>
        <dbReference type="Rhea" id="RHEA-COMP:10506"/>
        <dbReference type="ChEBI" id="CHEBI:15378"/>
        <dbReference type="ChEBI" id="CHEBI:17544"/>
        <dbReference type="ChEBI" id="CHEBI:30616"/>
        <dbReference type="ChEBI" id="CHEBI:43474"/>
        <dbReference type="ChEBI" id="CHEBI:83144"/>
        <dbReference type="ChEBI" id="CHEBI:83145"/>
        <dbReference type="ChEBI" id="CHEBI:456216"/>
        <dbReference type="EC" id="6.3.4.14"/>
    </reaction>
</comment>
<dbReference type="PROSITE" id="PS00867">
    <property type="entry name" value="CPSASE_2"/>
    <property type="match status" value="1"/>
</dbReference>
<keyword evidence="3" id="KW-0436">Ligase</keyword>
<dbReference type="NCBIfam" id="NF009471">
    <property type="entry name" value="PRK12833.1"/>
    <property type="match status" value="1"/>
</dbReference>
<dbReference type="PANTHER" id="PTHR48095:SF2">
    <property type="entry name" value="BIOTIN CARBOXYLASE, CHLOROPLASTIC"/>
    <property type="match status" value="1"/>
</dbReference>
<dbReference type="SUPFAM" id="SSF56059">
    <property type="entry name" value="Glutathione synthetase ATP-binding domain-like"/>
    <property type="match status" value="1"/>
</dbReference>
<dbReference type="SMART" id="SM00878">
    <property type="entry name" value="Biotin_carb_C"/>
    <property type="match status" value="1"/>
</dbReference>
<dbReference type="InterPro" id="IPR005479">
    <property type="entry name" value="CPAse_ATP-bd"/>
</dbReference>
<gene>
    <name evidence="10" type="ORF">GTK09_14670</name>
</gene>
<dbReference type="GO" id="GO:0005524">
    <property type="term" value="F:ATP binding"/>
    <property type="evidence" value="ECO:0007669"/>
    <property type="project" value="UniProtKB-UniRule"/>
</dbReference>
<name>A0A6N9T6H8_9HYPH</name>
<dbReference type="Pfam" id="PF00289">
    <property type="entry name" value="Biotin_carb_N"/>
    <property type="match status" value="1"/>
</dbReference>
<dbReference type="GO" id="GO:0046872">
    <property type="term" value="F:metal ion binding"/>
    <property type="evidence" value="ECO:0007669"/>
    <property type="project" value="InterPro"/>
</dbReference>
<evidence type="ECO:0000256" key="4">
    <source>
        <dbReference type="ARBA" id="ARBA00022741"/>
    </source>
</evidence>
<feature type="domain" description="ATP-grasp" evidence="8">
    <location>
        <begin position="121"/>
        <end position="318"/>
    </location>
</feature>
<dbReference type="InterPro" id="IPR011764">
    <property type="entry name" value="Biotin_carboxylation_dom"/>
</dbReference>
<evidence type="ECO:0000256" key="5">
    <source>
        <dbReference type="ARBA" id="ARBA00022840"/>
    </source>
</evidence>
<dbReference type="EC" id="6.3.4.14" evidence="2"/>
<proteinExistence type="predicted"/>
<dbReference type="FunFam" id="3.30.1490.20:FF:000018">
    <property type="entry name" value="Biotin carboxylase"/>
    <property type="match status" value="1"/>
</dbReference>
<dbReference type="SUPFAM" id="SSF52440">
    <property type="entry name" value="PreATP-grasp domain"/>
    <property type="match status" value="1"/>
</dbReference>
<comment type="caution">
    <text evidence="10">The sequence shown here is derived from an EMBL/GenBank/DDBJ whole genome shotgun (WGS) entry which is preliminary data.</text>
</comment>
<dbReference type="InterPro" id="IPR016185">
    <property type="entry name" value="PreATP-grasp_dom_sf"/>
</dbReference>
<accession>A0A6N9T6H8</accession>
<dbReference type="PROSITE" id="PS50979">
    <property type="entry name" value="BC"/>
    <property type="match status" value="1"/>
</dbReference>